<proteinExistence type="predicted"/>
<accession>A0ABT5HEM5</accession>
<gene>
    <name evidence="1" type="ORF">PQU98_01000</name>
</gene>
<keyword evidence="1" id="KW-0378">Hydrolase</keyword>
<evidence type="ECO:0000313" key="1">
    <source>
        <dbReference type="EMBL" id="MDC7674699.1"/>
    </source>
</evidence>
<dbReference type="RefSeq" id="WP_272743021.1">
    <property type="nucleotide sequence ID" value="NZ_JAQQKV010000001.1"/>
</dbReference>
<dbReference type="EMBL" id="JAQQKV010000001">
    <property type="protein sequence ID" value="MDC7674699.1"/>
    <property type="molecule type" value="Genomic_DNA"/>
</dbReference>
<organism evidence="1 2">
    <name type="scientific">Asticcacaulis machinosus</name>
    <dbReference type="NCBI Taxonomy" id="2984211"/>
    <lineage>
        <taxon>Bacteria</taxon>
        <taxon>Pseudomonadati</taxon>
        <taxon>Pseudomonadota</taxon>
        <taxon>Alphaproteobacteria</taxon>
        <taxon>Caulobacterales</taxon>
        <taxon>Caulobacteraceae</taxon>
        <taxon>Asticcacaulis</taxon>
    </lineage>
</organism>
<keyword evidence="1" id="KW-0547">Nucleotide-binding</keyword>
<name>A0ABT5HEM5_9CAUL</name>
<dbReference type="GO" id="GO:0004386">
    <property type="term" value="F:helicase activity"/>
    <property type="evidence" value="ECO:0007669"/>
    <property type="project" value="UniProtKB-KW"/>
</dbReference>
<reference evidence="1 2" key="1">
    <citation type="submission" date="2023-01" db="EMBL/GenBank/DDBJ databases">
        <title>Novel species of the genus Asticcacaulis isolated from rivers.</title>
        <authorList>
            <person name="Lu H."/>
        </authorList>
    </citation>
    <scope>NUCLEOTIDE SEQUENCE [LARGE SCALE GENOMIC DNA]</scope>
    <source>
        <strain evidence="1 2">LKC15W</strain>
    </source>
</reference>
<dbReference type="Proteomes" id="UP001218579">
    <property type="component" value="Unassembled WGS sequence"/>
</dbReference>
<keyword evidence="1" id="KW-0347">Helicase</keyword>
<keyword evidence="1" id="KW-0067">ATP-binding</keyword>
<dbReference type="SUPFAM" id="SSF52540">
    <property type="entry name" value="P-loop containing nucleoside triphosphate hydrolases"/>
    <property type="match status" value="1"/>
</dbReference>
<sequence>MAKRTLNVITGNQGAGKTDKLRNVAAMTPGRYLFACPTIELAEEQEARAKKEGLIPYIRRLHSGGKTNGKVFDQLVALKDEINAHHPHAVVFITHETLIGNAFNAFQGWSVMIDEAPSTLHSGQVQAGATYDLIINGLVPAGSNNGWTHYTMDGVAANKPRHNDLSKDAQKFLKEALRPTGVFIEDAALKARKAFRWFSFWSPTYLSAFNEIYISASNYKGSLGYRAMAFFFSHIFHLVETDVSRPRTGQPEIEIRYFADSHTGSTSFWDSEDGLKAIVEVADYISKHDPDLGFWSANGSVEKRFQGRFGGEFIAPLAMGLNKFRHLTKCAFIYSAKYTPTDKPITEVTDITAADITDARETEAIRQMIMRGAIRNGDHSGPYLIYLYEKPQAEAVQKHLNKNGFNNVVLTHVGSSAMSSINRKIATLVEKSDEERLAEMKAASAARSKRNDDKKFVEKWARKAVAAGYNRLADFSATELKGWQKRRDPLISYVDKAIPLLAAGQDMPLLKDLD</sequence>
<keyword evidence="2" id="KW-1185">Reference proteome</keyword>
<protein>
    <submittedName>
        <fullName evidence="1">DEAD/DEAH box helicase family protein</fullName>
    </submittedName>
</protein>
<evidence type="ECO:0000313" key="2">
    <source>
        <dbReference type="Proteomes" id="UP001218579"/>
    </source>
</evidence>
<dbReference type="InterPro" id="IPR027417">
    <property type="entry name" value="P-loop_NTPase"/>
</dbReference>
<comment type="caution">
    <text evidence="1">The sequence shown here is derived from an EMBL/GenBank/DDBJ whole genome shotgun (WGS) entry which is preliminary data.</text>
</comment>